<dbReference type="Proteomes" id="UP000198972">
    <property type="component" value="Unassembled WGS sequence"/>
</dbReference>
<feature type="compositionally biased region" description="Polar residues" evidence="1">
    <location>
        <begin position="55"/>
        <end position="70"/>
    </location>
</feature>
<gene>
    <name evidence="2" type="ORF">SAMN04488542_12556</name>
</gene>
<dbReference type="AlphaFoldDB" id="A0A1G7RAT5"/>
<name>A0A1G7RAT5_9BACL</name>
<protein>
    <submittedName>
        <fullName evidence="2">Uncharacterized protein</fullName>
    </submittedName>
</protein>
<dbReference type="EMBL" id="FNBG01000025">
    <property type="protein sequence ID" value="SDG07867.1"/>
    <property type="molecule type" value="Genomic_DNA"/>
</dbReference>
<sequence length="70" mass="7289">MNIINPFGKTVNNLQPRAGCTCSTIDAKSQADSTFVCLGNCGCSCGCTGSSSKSDNQSANYTNGSNKHMF</sequence>
<dbReference type="STRING" id="670482.SAMN04488542_12556"/>
<evidence type="ECO:0000313" key="3">
    <source>
        <dbReference type="Proteomes" id="UP000198972"/>
    </source>
</evidence>
<reference evidence="2 3" key="1">
    <citation type="submission" date="2016-10" db="EMBL/GenBank/DDBJ databases">
        <authorList>
            <person name="de Groot N.N."/>
        </authorList>
    </citation>
    <scope>NUCLEOTIDE SEQUENCE [LARGE SCALE GENOMIC DNA]</scope>
    <source>
        <strain evidence="2 3">DSM 28129</strain>
    </source>
</reference>
<organism evidence="2 3">
    <name type="scientific">Fontibacillus panacisegetis</name>
    <dbReference type="NCBI Taxonomy" id="670482"/>
    <lineage>
        <taxon>Bacteria</taxon>
        <taxon>Bacillati</taxon>
        <taxon>Bacillota</taxon>
        <taxon>Bacilli</taxon>
        <taxon>Bacillales</taxon>
        <taxon>Paenibacillaceae</taxon>
        <taxon>Fontibacillus</taxon>
    </lineage>
</organism>
<proteinExistence type="predicted"/>
<evidence type="ECO:0000256" key="1">
    <source>
        <dbReference type="SAM" id="MobiDB-lite"/>
    </source>
</evidence>
<evidence type="ECO:0000313" key="2">
    <source>
        <dbReference type="EMBL" id="SDG07867.1"/>
    </source>
</evidence>
<keyword evidence="3" id="KW-1185">Reference proteome</keyword>
<accession>A0A1G7RAT5</accession>
<feature type="region of interest" description="Disordered" evidence="1">
    <location>
        <begin position="48"/>
        <end position="70"/>
    </location>
</feature>